<name>A0AAD5WXB4_9FUNG</name>
<evidence type="ECO:0000313" key="2">
    <source>
        <dbReference type="EMBL" id="KAJ3038167.1"/>
    </source>
</evidence>
<proteinExistence type="predicted"/>
<evidence type="ECO:0008006" key="4">
    <source>
        <dbReference type="Google" id="ProtNLM"/>
    </source>
</evidence>
<feature type="compositionally biased region" description="Polar residues" evidence="1">
    <location>
        <begin position="42"/>
        <end position="57"/>
    </location>
</feature>
<dbReference type="Gene3D" id="3.40.390.10">
    <property type="entry name" value="Collagenase (Catalytic Domain)"/>
    <property type="match status" value="1"/>
</dbReference>
<organism evidence="2 3">
    <name type="scientific">Rhizophlyctis rosea</name>
    <dbReference type="NCBI Taxonomy" id="64517"/>
    <lineage>
        <taxon>Eukaryota</taxon>
        <taxon>Fungi</taxon>
        <taxon>Fungi incertae sedis</taxon>
        <taxon>Chytridiomycota</taxon>
        <taxon>Chytridiomycota incertae sedis</taxon>
        <taxon>Chytridiomycetes</taxon>
        <taxon>Rhizophlyctidales</taxon>
        <taxon>Rhizophlyctidaceae</taxon>
        <taxon>Rhizophlyctis</taxon>
    </lineage>
</organism>
<dbReference type="GO" id="GO:0005886">
    <property type="term" value="C:plasma membrane"/>
    <property type="evidence" value="ECO:0007669"/>
    <property type="project" value="TreeGrafter"/>
</dbReference>
<dbReference type="Proteomes" id="UP001212841">
    <property type="component" value="Unassembled WGS sequence"/>
</dbReference>
<dbReference type="InterPro" id="IPR024079">
    <property type="entry name" value="MetalloPept_cat_dom_sf"/>
</dbReference>
<evidence type="ECO:0000313" key="3">
    <source>
        <dbReference type="Proteomes" id="UP001212841"/>
    </source>
</evidence>
<dbReference type="EMBL" id="JADGJD010001759">
    <property type="protein sequence ID" value="KAJ3038167.1"/>
    <property type="molecule type" value="Genomic_DNA"/>
</dbReference>
<keyword evidence="3" id="KW-1185">Reference proteome</keyword>
<dbReference type="PANTHER" id="PTHR45702:SF2">
    <property type="entry name" value="KUZBANIAN, ISOFORM A"/>
    <property type="match status" value="1"/>
</dbReference>
<dbReference type="PANTHER" id="PTHR45702">
    <property type="entry name" value="ADAM10/ADAM17 METALLOPEPTIDASE FAMILY MEMBER"/>
    <property type="match status" value="1"/>
</dbReference>
<dbReference type="SUPFAM" id="SSF55486">
    <property type="entry name" value="Metalloproteases ('zincins'), catalytic domain"/>
    <property type="match status" value="1"/>
</dbReference>
<feature type="non-terminal residue" evidence="2">
    <location>
        <position position="318"/>
    </location>
</feature>
<gene>
    <name evidence="2" type="ORF">HK097_003249</name>
</gene>
<accession>A0AAD5WXB4</accession>
<protein>
    <recommendedName>
        <fullName evidence="4">Peptidase M12B domain-containing protein</fullName>
    </recommendedName>
</protein>
<feature type="region of interest" description="Disordered" evidence="1">
    <location>
        <begin position="37"/>
        <end position="58"/>
    </location>
</feature>
<sequence length="318" mass="33989">MQLTNLTSSYHFTNLTPNTDLFHPSFQAPTTTLTTGTPLQGYLSTSASPQGLDSTAQPIPDVHLTNVGTNTFEGRFTQNGETFYLEDVSLSNDAGTKMIIYSEHAVIDLVKQSGGGGCQIPDPNDIYNIPSFSDDFDLHKRSFGPLTNDSETYNHPILIPEPCPPSSPTCNLVEAPPEIEGKLRRRGVTNGVGRDCPVALIADKTFTDQFGEYVEAYMLSILSDVDGIYRRQLDVGMSVLYLYVVRNDTDPTGLGVPATDAGALLNQVSQAGAGGGICSTQGLNTGIVTAAFDSNTVTRATMVTTVAHEFGHGMGSSH</sequence>
<dbReference type="AlphaFoldDB" id="A0AAD5WXB4"/>
<dbReference type="GO" id="GO:0004222">
    <property type="term" value="F:metalloendopeptidase activity"/>
    <property type="evidence" value="ECO:0007669"/>
    <property type="project" value="TreeGrafter"/>
</dbReference>
<dbReference type="GO" id="GO:0006509">
    <property type="term" value="P:membrane protein ectodomain proteolysis"/>
    <property type="evidence" value="ECO:0007669"/>
    <property type="project" value="TreeGrafter"/>
</dbReference>
<reference evidence="2" key="1">
    <citation type="submission" date="2020-05" db="EMBL/GenBank/DDBJ databases">
        <title>Phylogenomic resolution of chytrid fungi.</title>
        <authorList>
            <person name="Stajich J.E."/>
            <person name="Amses K."/>
            <person name="Simmons R."/>
            <person name="Seto K."/>
            <person name="Myers J."/>
            <person name="Bonds A."/>
            <person name="Quandt C.A."/>
            <person name="Barry K."/>
            <person name="Liu P."/>
            <person name="Grigoriev I."/>
            <person name="Longcore J.E."/>
            <person name="James T.Y."/>
        </authorList>
    </citation>
    <scope>NUCLEOTIDE SEQUENCE</scope>
    <source>
        <strain evidence="2">JEL0318</strain>
    </source>
</reference>
<evidence type="ECO:0000256" key="1">
    <source>
        <dbReference type="SAM" id="MobiDB-lite"/>
    </source>
</evidence>
<dbReference type="InterPro" id="IPR051489">
    <property type="entry name" value="ADAM_Metalloproteinase"/>
</dbReference>
<comment type="caution">
    <text evidence="2">The sequence shown here is derived from an EMBL/GenBank/DDBJ whole genome shotgun (WGS) entry which is preliminary data.</text>
</comment>